<evidence type="ECO:0000256" key="1">
    <source>
        <dbReference type="ARBA" id="ARBA00023015"/>
    </source>
</evidence>
<dbReference type="SUPFAM" id="SSF46689">
    <property type="entry name" value="Homeodomain-like"/>
    <property type="match status" value="2"/>
</dbReference>
<evidence type="ECO:0000256" key="3">
    <source>
        <dbReference type="ARBA" id="ARBA00023163"/>
    </source>
</evidence>
<dbReference type="OrthoDB" id="320050at2"/>
<sequence length="330" mass="38231">MKNQIVVPNVYNSSPDEFFDGTAFIPKEIGDLKLLRKECRNQIVYYDWNLSFKDKTFASRPDNFGKDEIQIIFNINQKIDWQVDSAHETVNMLPGEVCVFRNKNYATSMNYEGDKNFQFKSLQMTTDFFETLLSRYFDSDKIEMGKSLFLTHVTKTAITADMYKVLSEIDSAEKYHEFKGVYVEAKMIELIALVLHGIFYNKTSLIERNKTIAEGNQSDIAQVETLHHRIQFNPADDYKVPQLAINLSMSESKLTRLFRSLYGTSIHQYIQDQRLENAARLISSKEVNVSEAALQSGYTNMSWFSKEFQKKFGLSPKKYSMMKPPVTENC</sequence>
<dbReference type="EMBL" id="FOFU01000004">
    <property type="protein sequence ID" value="SEQ37793.1"/>
    <property type="molecule type" value="Genomic_DNA"/>
</dbReference>
<dbReference type="InterPro" id="IPR018060">
    <property type="entry name" value="HTH_AraC"/>
</dbReference>
<dbReference type="Pfam" id="PF12833">
    <property type="entry name" value="HTH_18"/>
    <property type="match status" value="1"/>
</dbReference>
<protein>
    <submittedName>
        <fullName evidence="5">AraC-type DNA-binding protein</fullName>
    </submittedName>
</protein>
<dbReference type="InterPro" id="IPR053142">
    <property type="entry name" value="PchR_regulatory_protein"/>
</dbReference>
<accession>A0A1H9FJX4</accession>
<organism evidence="5 6">
    <name type="scientific">Treponema bryantii</name>
    <dbReference type="NCBI Taxonomy" id="163"/>
    <lineage>
        <taxon>Bacteria</taxon>
        <taxon>Pseudomonadati</taxon>
        <taxon>Spirochaetota</taxon>
        <taxon>Spirochaetia</taxon>
        <taxon>Spirochaetales</taxon>
        <taxon>Treponemataceae</taxon>
        <taxon>Treponema</taxon>
    </lineage>
</organism>
<dbReference type="InterPro" id="IPR009057">
    <property type="entry name" value="Homeodomain-like_sf"/>
</dbReference>
<dbReference type="GO" id="GO:0043565">
    <property type="term" value="F:sequence-specific DNA binding"/>
    <property type="evidence" value="ECO:0007669"/>
    <property type="project" value="InterPro"/>
</dbReference>
<keyword evidence="6" id="KW-1185">Reference proteome</keyword>
<dbReference type="Proteomes" id="UP000182360">
    <property type="component" value="Unassembled WGS sequence"/>
</dbReference>
<proteinExistence type="predicted"/>
<dbReference type="InterPro" id="IPR020449">
    <property type="entry name" value="Tscrpt_reg_AraC-type_HTH"/>
</dbReference>
<name>A0A1H9FJX4_9SPIR</name>
<dbReference type="PANTHER" id="PTHR47893:SF1">
    <property type="entry name" value="REGULATORY PROTEIN PCHR"/>
    <property type="match status" value="1"/>
</dbReference>
<feature type="domain" description="HTH araC/xylS-type" evidence="4">
    <location>
        <begin position="224"/>
        <end position="322"/>
    </location>
</feature>
<dbReference type="AlphaFoldDB" id="A0A1H9FJX4"/>
<keyword evidence="3" id="KW-0804">Transcription</keyword>
<evidence type="ECO:0000313" key="5">
    <source>
        <dbReference type="EMBL" id="SEQ37793.1"/>
    </source>
</evidence>
<dbReference type="SMART" id="SM00342">
    <property type="entry name" value="HTH_ARAC"/>
    <property type="match status" value="1"/>
</dbReference>
<dbReference type="PROSITE" id="PS00041">
    <property type="entry name" value="HTH_ARAC_FAMILY_1"/>
    <property type="match status" value="1"/>
</dbReference>
<dbReference type="Gene3D" id="1.10.10.60">
    <property type="entry name" value="Homeodomain-like"/>
    <property type="match status" value="2"/>
</dbReference>
<dbReference type="RefSeq" id="WP_074642849.1">
    <property type="nucleotide sequence ID" value="NZ_FOFU01000004.1"/>
</dbReference>
<evidence type="ECO:0000313" key="6">
    <source>
        <dbReference type="Proteomes" id="UP000182360"/>
    </source>
</evidence>
<dbReference type="InterPro" id="IPR018062">
    <property type="entry name" value="HTH_AraC-typ_CS"/>
</dbReference>
<dbReference type="eggNOG" id="COG2207">
    <property type="taxonomic scope" value="Bacteria"/>
</dbReference>
<dbReference type="GO" id="GO:0003700">
    <property type="term" value="F:DNA-binding transcription factor activity"/>
    <property type="evidence" value="ECO:0007669"/>
    <property type="project" value="InterPro"/>
</dbReference>
<dbReference type="PANTHER" id="PTHR47893">
    <property type="entry name" value="REGULATORY PROTEIN PCHR"/>
    <property type="match status" value="1"/>
</dbReference>
<keyword evidence="2 5" id="KW-0238">DNA-binding</keyword>
<dbReference type="PROSITE" id="PS01124">
    <property type="entry name" value="HTH_ARAC_FAMILY_2"/>
    <property type="match status" value="1"/>
</dbReference>
<keyword evidence="1" id="KW-0805">Transcription regulation</keyword>
<dbReference type="PRINTS" id="PR00032">
    <property type="entry name" value="HTHARAC"/>
</dbReference>
<evidence type="ECO:0000256" key="2">
    <source>
        <dbReference type="ARBA" id="ARBA00023125"/>
    </source>
</evidence>
<reference evidence="5 6" key="1">
    <citation type="submission" date="2016-10" db="EMBL/GenBank/DDBJ databases">
        <authorList>
            <person name="de Groot N.N."/>
        </authorList>
    </citation>
    <scope>NUCLEOTIDE SEQUENCE [LARGE SCALE GENOMIC DNA]</scope>
    <source>
        <strain evidence="5 6">B25</strain>
    </source>
</reference>
<evidence type="ECO:0000259" key="4">
    <source>
        <dbReference type="PROSITE" id="PS01124"/>
    </source>
</evidence>
<gene>
    <name evidence="5" type="ORF">SAMN04487977_10456</name>
</gene>